<gene>
    <name evidence="3" type="ORF">C9J18_07690</name>
    <name evidence="2" type="ORF">CTM96_15045</name>
</gene>
<comment type="caution">
    <text evidence="3">The sequence shown here is derived from an EMBL/GenBank/DDBJ whole genome shotgun (WGS) entry which is preliminary data.</text>
</comment>
<proteinExistence type="predicted"/>
<accession>A0A2T3JUF3</accession>
<organism evidence="3 5">
    <name type="scientific">Photobacterium phosphoreum</name>
    <dbReference type="NCBI Taxonomy" id="659"/>
    <lineage>
        <taxon>Bacteria</taxon>
        <taxon>Pseudomonadati</taxon>
        <taxon>Pseudomonadota</taxon>
        <taxon>Gammaproteobacteria</taxon>
        <taxon>Vibrionales</taxon>
        <taxon>Vibrionaceae</taxon>
        <taxon>Photobacterium</taxon>
    </lineage>
</organism>
<dbReference type="EMBL" id="PYMP01000005">
    <property type="protein sequence ID" value="PSU52801.1"/>
    <property type="molecule type" value="Genomic_DNA"/>
</dbReference>
<reference evidence="4 5" key="1">
    <citation type="submission" date="2018-03" db="EMBL/GenBank/DDBJ databases">
        <title>Whole genome sequencing of Histamine producing bacteria.</title>
        <authorList>
            <person name="Butler K."/>
        </authorList>
    </citation>
    <scope>NUCLEOTIDE SEQUENCE [LARGE SCALE GENOMIC DNA]</scope>
    <source>
        <strain evidence="3 5">FS-6.1</strain>
        <strain evidence="2 4">FS-6.2</strain>
    </source>
</reference>
<evidence type="ECO:0000313" key="2">
    <source>
        <dbReference type="EMBL" id="PSU23132.1"/>
    </source>
</evidence>
<dbReference type="InterPro" id="IPR051418">
    <property type="entry name" value="Spondin/Thrombospondin_T1"/>
</dbReference>
<dbReference type="GO" id="GO:0007155">
    <property type="term" value="P:cell adhesion"/>
    <property type="evidence" value="ECO:0007669"/>
    <property type="project" value="TreeGrafter"/>
</dbReference>
<dbReference type="PROSITE" id="PS51257">
    <property type="entry name" value="PROKAR_LIPOPROTEIN"/>
    <property type="match status" value="1"/>
</dbReference>
<dbReference type="AlphaFoldDB" id="A0A2T3JUF3"/>
<sequence>MVIEMKQYGFSLFVGILFLIGGCGSDNDDDFNRYSETATYKLTFTSNWSSTNFPTNYPNNRHFSGLIGLTHNSNVHLFKVDELASAGVVKVAETGSKDDIKPEINSVINNGNGYSIIDGGGLSIASLDAGENSVTVTFTVTQQFPLISLVTMLAPSPDWFAGIDSLSLKNGDDWLTTLAKDIKTYDAGSDAGTIFTAADVPLTPHENISLLTSTRADTDFENGLHYSNGLPIGTISIKRIE</sequence>
<dbReference type="PROSITE" id="PS51020">
    <property type="entry name" value="SPONDIN"/>
    <property type="match status" value="1"/>
</dbReference>
<dbReference type="InterPro" id="IPR009465">
    <property type="entry name" value="Spondin_N"/>
</dbReference>
<evidence type="ECO:0000313" key="5">
    <source>
        <dbReference type="Proteomes" id="UP000241618"/>
    </source>
</evidence>
<dbReference type="Proteomes" id="UP000241405">
    <property type="component" value="Unassembled WGS sequence"/>
</dbReference>
<feature type="domain" description="Spondin" evidence="1">
    <location>
        <begin position="28"/>
        <end position="219"/>
    </location>
</feature>
<dbReference type="Gene3D" id="2.60.40.2130">
    <property type="entry name" value="F-spondin domain"/>
    <property type="match status" value="1"/>
</dbReference>
<evidence type="ECO:0000259" key="1">
    <source>
        <dbReference type="PROSITE" id="PS51020"/>
    </source>
</evidence>
<name>A0A2T3JUF3_PHOPO</name>
<keyword evidence="4" id="KW-1185">Reference proteome</keyword>
<dbReference type="GO" id="GO:0031012">
    <property type="term" value="C:extracellular matrix"/>
    <property type="evidence" value="ECO:0007669"/>
    <property type="project" value="TreeGrafter"/>
</dbReference>
<dbReference type="Proteomes" id="UP000241618">
    <property type="component" value="Unassembled WGS sequence"/>
</dbReference>
<dbReference type="Pfam" id="PF06468">
    <property type="entry name" value="Spond_N"/>
    <property type="match status" value="1"/>
</dbReference>
<protein>
    <recommendedName>
        <fullName evidence="1">Spondin domain-containing protein</fullName>
    </recommendedName>
</protein>
<dbReference type="PANTHER" id="PTHR11311">
    <property type="entry name" value="SPONDIN"/>
    <property type="match status" value="1"/>
</dbReference>
<dbReference type="NCBIfam" id="NF038123">
    <property type="entry name" value="NF038123_dom"/>
    <property type="match status" value="1"/>
</dbReference>
<evidence type="ECO:0000313" key="4">
    <source>
        <dbReference type="Proteomes" id="UP000241405"/>
    </source>
</evidence>
<dbReference type="EMBL" id="PYMO01000017">
    <property type="protein sequence ID" value="PSU23132.1"/>
    <property type="molecule type" value="Genomic_DNA"/>
</dbReference>
<evidence type="ECO:0000313" key="3">
    <source>
        <dbReference type="EMBL" id="PSU52801.1"/>
    </source>
</evidence>
<dbReference type="PANTHER" id="PTHR11311:SF15">
    <property type="entry name" value="SPONDIN-2"/>
    <property type="match status" value="1"/>
</dbReference>
<dbReference type="InterPro" id="IPR038678">
    <property type="entry name" value="Spondin_N_sf"/>
</dbReference>